<dbReference type="GO" id="GO:0005886">
    <property type="term" value="C:plasma membrane"/>
    <property type="evidence" value="ECO:0007669"/>
    <property type="project" value="TreeGrafter"/>
</dbReference>
<protein>
    <recommendedName>
        <fullName evidence="2">histidine kinase</fullName>
        <ecNumber evidence="2">2.7.13.3</ecNumber>
    </recommendedName>
</protein>
<dbReference type="InterPro" id="IPR004358">
    <property type="entry name" value="Sig_transdc_His_kin-like_C"/>
</dbReference>
<dbReference type="InterPro" id="IPR000014">
    <property type="entry name" value="PAS"/>
</dbReference>
<dbReference type="SMART" id="SM00387">
    <property type="entry name" value="HATPase_c"/>
    <property type="match status" value="1"/>
</dbReference>
<dbReference type="PROSITE" id="PS50113">
    <property type="entry name" value="PAC"/>
    <property type="match status" value="2"/>
</dbReference>
<feature type="domain" description="Response regulatory" evidence="10">
    <location>
        <begin position="524"/>
        <end position="635"/>
    </location>
</feature>
<dbReference type="PRINTS" id="PR00344">
    <property type="entry name" value="BCTRLSENSOR"/>
</dbReference>
<feature type="domain" description="PAS" evidence="11">
    <location>
        <begin position="149"/>
        <end position="220"/>
    </location>
</feature>
<dbReference type="InterPro" id="IPR011006">
    <property type="entry name" value="CheY-like_superfamily"/>
</dbReference>
<gene>
    <name evidence="13" type="ORF">AMYX_06750</name>
</gene>
<dbReference type="Gene3D" id="3.40.50.2300">
    <property type="match status" value="1"/>
</dbReference>
<dbReference type="PROSITE" id="PS50109">
    <property type="entry name" value="HIS_KIN"/>
    <property type="match status" value="1"/>
</dbReference>
<dbReference type="SUPFAM" id="SSF47384">
    <property type="entry name" value="Homodimeric domain of signal transducing histidine kinase"/>
    <property type="match status" value="1"/>
</dbReference>
<evidence type="ECO:0000259" key="9">
    <source>
        <dbReference type="PROSITE" id="PS50109"/>
    </source>
</evidence>
<accession>A0A7I9VHR4</accession>
<evidence type="ECO:0000256" key="5">
    <source>
        <dbReference type="ARBA" id="ARBA00022777"/>
    </source>
</evidence>
<dbReference type="InterPro" id="IPR001789">
    <property type="entry name" value="Sig_transdc_resp-reg_receiver"/>
</dbReference>
<evidence type="ECO:0000256" key="3">
    <source>
        <dbReference type="ARBA" id="ARBA00022553"/>
    </source>
</evidence>
<dbReference type="EMBL" id="BJTG01000002">
    <property type="protein sequence ID" value="GEJ55934.1"/>
    <property type="molecule type" value="Genomic_DNA"/>
</dbReference>
<dbReference type="PANTHER" id="PTHR43047:SF72">
    <property type="entry name" value="OSMOSENSING HISTIDINE PROTEIN KINASE SLN1"/>
    <property type="match status" value="1"/>
</dbReference>
<dbReference type="AlphaFoldDB" id="A0A7I9VHR4"/>
<dbReference type="CDD" id="cd00082">
    <property type="entry name" value="HisKA"/>
    <property type="match status" value="1"/>
</dbReference>
<organism evidence="13 14">
    <name type="scientific">Anaeromyxobacter diazotrophicus</name>
    <dbReference type="NCBI Taxonomy" id="2590199"/>
    <lineage>
        <taxon>Bacteria</taxon>
        <taxon>Pseudomonadati</taxon>
        <taxon>Myxococcota</taxon>
        <taxon>Myxococcia</taxon>
        <taxon>Myxococcales</taxon>
        <taxon>Cystobacterineae</taxon>
        <taxon>Anaeromyxobacteraceae</taxon>
        <taxon>Anaeromyxobacter</taxon>
    </lineage>
</organism>
<dbReference type="PANTHER" id="PTHR43047">
    <property type="entry name" value="TWO-COMPONENT HISTIDINE PROTEIN KINASE"/>
    <property type="match status" value="1"/>
</dbReference>
<dbReference type="PROSITE" id="PS50112">
    <property type="entry name" value="PAS"/>
    <property type="match status" value="2"/>
</dbReference>
<sequence>MTDSPTPPPAASPQEQAGAATQRLDALLENSPLAVIEWSTDFRISRWSDEATRMFGWTAAEAVGNRINQLNWVYAEDWPLVEQVMGDMLSGRRPRNVSRNRNVRKDGTVIHCEWYNSTVAGPDGRLASVLSLVLDVTEQKRAEEALREGMALLRAISDTSTDAIYAKSREGQLRFANPATVALIGKPLAQVLGRTDAELLEDPEVARVVMENDRRIMESGAPAELEERVPMPDGTDRVWLSRKVPYRDAAGRVVGLLGISRDITGRKQHEEELREADRRKDEFLGMLSHELRNPLAPIRNSIYLLSRAAPESEQARRARAIIERQTDHLTRLVDDLLDVTRIARGKVALRRERVDLREVVARAAEDLRSVLEGRGVSFSTALPAGDAWADADATRVAQIVGNLLHNAAKFTRPGDAVTLSLSVAGGQAEIRVRDTGAGIEPALLGKVFEPFVQGERTLARTEGGLGLGLSLVKGVAALHGGSVEAASAGKGRGAEFVVRLPLAEGGAVAAAPAPAAAPASQGRRVLIVDDNADAAGSLADVVALLGHEVDVAHDGPAALERARARPPDVVLCDLGLPGMSGYEVARALRAGGGGMRLVAVSGYAQPEDVEAALKAGFDHHLAKPASPEDLARLLA</sequence>
<dbReference type="Pfam" id="PF00989">
    <property type="entry name" value="PAS"/>
    <property type="match status" value="1"/>
</dbReference>
<dbReference type="EC" id="2.7.13.3" evidence="2"/>
<dbReference type="RefSeq" id="WP_176062975.1">
    <property type="nucleotide sequence ID" value="NZ_BJTG01000002.1"/>
</dbReference>
<dbReference type="Pfam" id="PF02518">
    <property type="entry name" value="HATPase_c"/>
    <property type="match status" value="1"/>
</dbReference>
<keyword evidence="14" id="KW-1185">Reference proteome</keyword>
<name>A0A7I9VHR4_9BACT</name>
<dbReference type="InterPro" id="IPR003594">
    <property type="entry name" value="HATPase_dom"/>
</dbReference>
<evidence type="ECO:0000256" key="1">
    <source>
        <dbReference type="ARBA" id="ARBA00000085"/>
    </source>
</evidence>
<comment type="catalytic activity">
    <reaction evidence="1">
        <text>ATP + protein L-histidine = ADP + protein N-phospho-L-histidine.</text>
        <dbReference type="EC" id="2.7.13.3"/>
    </reaction>
</comment>
<dbReference type="Pfam" id="PF00512">
    <property type="entry name" value="HisKA"/>
    <property type="match status" value="1"/>
</dbReference>
<evidence type="ECO:0000256" key="7">
    <source>
        <dbReference type="ARBA" id="ARBA00023136"/>
    </source>
</evidence>
<dbReference type="PROSITE" id="PS50110">
    <property type="entry name" value="RESPONSE_REGULATORY"/>
    <property type="match status" value="1"/>
</dbReference>
<keyword evidence="7" id="KW-0472">Membrane</keyword>
<dbReference type="GO" id="GO:0009927">
    <property type="term" value="F:histidine phosphotransfer kinase activity"/>
    <property type="evidence" value="ECO:0007669"/>
    <property type="project" value="TreeGrafter"/>
</dbReference>
<dbReference type="InterPro" id="IPR035965">
    <property type="entry name" value="PAS-like_dom_sf"/>
</dbReference>
<dbReference type="InterPro" id="IPR013656">
    <property type="entry name" value="PAS_4"/>
</dbReference>
<dbReference type="SUPFAM" id="SSF55785">
    <property type="entry name" value="PYP-like sensor domain (PAS domain)"/>
    <property type="match status" value="2"/>
</dbReference>
<evidence type="ECO:0000256" key="6">
    <source>
        <dbReference type="ARBA" id="ARBA00023012"/>
    </source>
</evidence>
<feature type="domain" description="PAC" evidence="12">
    <location>
        <begin position="223"/>
        <end position="275"/>
    </location>
</feature>
<dbReference type="InterPro" id="IPR013767">
    <property type="entry name" value="PAS_fold"/>
</dbReference>
<dbReference type="GO" id="GO:0000155">
    <property type="term" value="F:phosphorelay sensor kinase activity"/>
    <property type="evidence" value="ECO:0007669"/>
    <property type="project" value="InterPro"/>
</dbReference>
<dbReference type="SMART" id="SM00448">
    <property type="entry name" value="REC"/>
    <property type="match status" value="1"/>
</dbReference>
<comment type="caution">
    <text evidence="13">The sequence shown here is derived from an EMBL/GenBank/DDBJ whole genome shotgun (WGS) entry which is preliminary data.</text>
</comment>
<dbReference type="Gene3D" id="3.30.450.20">
    <property type="entry name" value="PAS domain"/>
    <property type="match status" value="2"/>
</dbReference>
<reference evidence="14" key="1">
    <citation type="journal article" date="2020" name="Appl. Environ. Microbiol.">
        <title>Diazotrophic Anaeromyxobacter Isolates from Soils.</title>
        <authorList>
            <person name="Masuda Y."/>
            <person name="Yamanaka H."/>
            <person name="Xu Z.X."/>
            <person name="Shiratori Y."/>
            <person name="Aono T."/>
            <person name="Amachi S."/>
            <person name="Senoo K."/>
            <person name="Itoh H."/>
        </authorList>
    </citation>
    <scope>NUCLEOTIDE SEQUENCE [LARGE SCALE GENOMIC DNA]</scope>
    <source>
        <strain evidence="14">R267</strain>
    </source>
</reference>
<dbReference type="Pfam" id="PF08448">
    <property type="entry name" value="PAS_4"/>
    <property type="match status" value="1"/>
</dbReference>
<dbReference type="SMART" id="SM00091">
    <property type="entry name" value="PAS"/>
    <property type="match status" value="2"/>
</dbReference>
<dbReference type="InterPro" id="IPR001610">
    <property type="entry name" value="PAC"/>
</dbReference>
<keyword evidence="5" id="KW-0418">Kinase</keyword>
<dbReference type="FunFam" id="3.30.565.10:FF:000006">
    <property type="entry name" value="Sensor histidine kinase WalK"/>
    <property type="match status" value="1"/>
</dbReference>
<keyword evidence="3 8" id="KW-0597">Phosphoprotein</keyword>
<dbReference type="Gene3D" id="3.30.565.10">
    <property type="entry name" value="Histidine kinase-like ATPase, C-terminal domain"/>
    <property type="match status" value="1"/>
</dbReference>
<dbReference type="Pfam" id="PF00072">
    <property type="entry name" value="Response_reg"/>
    <property type="match status" value="1"/>
</dbReference>
<dbReference type="InterPro" id="IPR036890">
    <property type="entry name" value="HATPase_C_sf"/>
</dbReference>
<evidence type="ECO:0000259" key="10">
    <source>
        <dbReference type="PROSITE" id="PS50110"/>
    </source>
</evidence>
<evidence type="ECO:0000256" key="2">
    <source>
        <dbReference type="ARBA" id="ARBA00012438"/>
    </source>
</evidence>
<dbReference type="SMART" id="SM00388">
    <property type="entry name" value="HisKA"/>
    <property type="match status" value="1"/>
</dbReference>
<dbReference type="CDD" id="cd00075">
    <property type="entry name" value="HATPase"/>
    <property type="match status" value="1"/>
</dbReference>
<dbReference type="SUPFAM" id="SSF52172">
    <property type="entry name" value="CheY-like"/>
    <property type="match status" value="1"/>
</dbReference>
<dbReference type="CDD" id="cd17580">
    <property type="entry name" value="REC_2_DhkD-like"/>
    <property type="match status" value="1"/>
</dbReference>
<evidence type="ECO:0000259" key="11">
    <source>
        <dbReference type="PROSITE" id="PS50112"/>
    </source>
</evidence>
<dbReference type="Proteomes" id="UP000503640">
    <property type="component" value="Unassembled WGS sequence"/>
</dbReference>
<dbReference type="FunFam" id="1.10.287.130:FF:000001">
    <property type="entry name" value="Two-component sensor histidine kinase"/>
    <property type="match status" value="1"/>
</dbReference>
<dbReference type="GO" id="GO:0006355">
    <property type="term" value="P:regulation of DNA-templated transcription"/>
    <property type="evidence" value="ECO:0007669"/>
    <property type="project" value="InterPro"/>
</dbReference>
<dbReference type="SMART" id="SM00086">
    <property type="entry name" value="PAC"/>
    <property type="match status" value="2"/>
</dbReference>
<evidence type="ECO:0000313" key="14">
    <source>
        <dbReference type="Proteomes" id="UP000503640"/>
    </source>
</evidence>
<evidence type="ECO:0000256" key="8">
    <source>
        <dbReference type="PROSITE-ProRule" id="PRU00169"/>
    </source>
</evidence>
<dbReference type="InterPro" id="IPR005467">
    <property type="entry name" value="His_kinase_dom"/>
</dbReference>
<evidence type="ECO:0000313" key="13">
    <source>
        <dbReference type="EMBL" id="GEJ55934.1"/>
    </source>
</evidence>
<feature type="domain" description="PAC" evidence="12">
    <location>
        <begin position="96"/>
        <end position="148"/>
    </location>
</feature>
<keyword evidence="6" id="KW-0902">Two-component regulatory system</keyword>
<dbReference type="InterPro" id="IPR000700">
    <property type="entry name" value="PAS-assoc_C"/>
</dbReference>
<dbReference type="SUPFAM" id="SSF55874">
    <property type="entry name" value="ATPase domain of HSP90 chaperone/DNA topoisomerase II/histidine kinase"/>
    <property type="match status" value="1"/>
</dbReference>
<evidence type="ECO:0000256" key="4">
    <source>
        <dbReference type="ARBA" id="ARBA00022679"/>
    </source>
</evidence>
<evidence type="ECO:0000259" key="12">
    <source>
        <dbReference type="PROSITE" id="PS50113"/>
    </source>
</evidence>
<dbReference type="Gene3D" id="1.10.287.130">
    <property type="match status" value="1"/>
</dbReference>
<feature type="modified residue" description="4-aspartylphosphate" evidence="8">
    <location>
        <position position="573"/>
    </location>
</feature>
<feature type="domain" description="Histidine kinase" evidence="9">
    <location>
        <begin position="286"/>
        <end position="504"/>
    </location>
</feature>
<dbReference type="InterPro" id="IPR036097">
    <property type="entry name" value="HisK_dim/P_sf"/>
</dbReference>
<dbReference type="NCBIfam" id="TIGR00229">
    <property type="entry name" value="sensory_box"/>
    <property type="match status" value="2"/>
</dbReference>
<dbReference type="InterPro" id="IPR003661">
    <property type="entry name" value="HisK_dim/P_dom"/>
</dbReference>
<feature type="domain" description="PAS" evidence="11">
    <location>
        <begin position="20"/>
        <end position="92"/>
    </location>
</feature>
<dbReference type="CDD" id="cd00130">
    <property type="entry name" value="PAS"/>
    <property type="match status" value="2"/>
</dbReference>
<proteinExistence type="predicted"/>
<keyword evidence="4" id="KW-0808">Transferase</keyword>